<organism evidence="3 4">
    <name type="scientific">Bacillus salacetis</name>
    <dbReference type="NCBI Taxonomy" id="2315464"/>
    <lineage>
        <taxon>Bacteria</taxon>
        <taxon>Bacillati</taxon>
        <taxon>Bacillota</taxon>
        <taxon>Bacilli</taxon>
        <taxon>Bacillales</taxon>
        <taxon>Bacillaceae</taxon>
        <taxon>Bacillus</taxon>
    </lineage>
</organism>
<proteinExistence type="predicted"/>
<evidence type="ECO:0000313" key="4">
    <source>
        <dbReference type="Proteomes" id="UP000265801"/>
    </source>
</evidence>
<feature type="domain" description="N-acetyltransferase" evidence="2">
    <location>
        <begin position="3"/>
        <end position="90"/>
    </location>
</feature>
<protein>
    <submittedName>
        <fullName evidence="3">N-acetyltransferase</fullName>
    </submittedName>
</protein>
<dbReference type="OrthoDB" id="9793389at2"/>
<dbReference type="PANTHER" id="PTHR31435">
    <property type="entry name" value="PROTEIN NATD1"/>
    <property type="match status" value="1"/>
</dbReference>
<dbReference type="InterPro" id="IPR016181">
    <property type="entry name" value="Acyl_CoA_acyltransferase"/>
</dbReference>
<evidence type="ECO:0000259" key="1">
    <source>
        <dbReference type="PROSITE" id="PS51186"/>
    </source>
</evidence>
<dbReference type="AlphaFoldDB" id="A0A3A1R5N1"/>
<dbReference type="InterPro" id="IPR045057">
    <property type="entry name" value="Gcn5-rel_NAT"/>
</dbReference>
<dbReference type="Gene3D" id="3.40.630.30">
    <property type="match status" value="1"/>
</dbReference>
<evidence type="ECO:0000313" key="3">
    <source>
        <dbReference type="EMBL" id="RIW38506.1"/>
    </source>
</evidence>
<sequence length="90" mass="10081">MSEVQQGSNKFYLGKTEMEPEAELVYKENNGEMVIEHTVVSENLRGQGVGGQLVDKAVQFAREKGLKVDSECPYAKEVLENNEGYQDVLK</sequence>
<dbReference type="SUPFAM" id="SSF55729">
    <property type="entry name" value="Acyl-CoA N-acyltransferases (Nat)"/>
    <property type="match status" value="1"/>
</dbReference>
<dbReference type="GO" id="GO:0016747">
    <property type="term" value="F:acyltransferase activity, transferring groups other than amino-acyl groups"/>
    <property type="evidence" value="ECO:0007669"/>
    <property type="project" value="InterPro"/>
</dbReference>
<keyword evidence="3" id="KW-0808">Transferase</keyword>
<dbReference type="InterPro" id="IPR031165">
    <property type="entry name" value="GNAT_YJDJ"/>
</dbReference>
<dbReference type="PROSITE" id="PS51729">
    <property type="entry name" value="GNAT_YJDJ"/>
    <property type="match status" value="1"/>
</dbReference>
<dbReference type="CDD" id="cd04301">
    <property type="entry name" value="NAT_SF"/>
    <property type="match status" value="1"/>
</dbReference>
<keyword evidence="4" id="KW-1185">Reference proteome</keyword>
<dbReference type="PROSITE" id="PS51186">
    <property type="entry name" value="GNAT"/>
    <property type="match status" value="1"/>
</dbReference>
<feature type="domain" description="N-acetyltransferase" evidence="1">
    <location>
        <begin position="1"/>
        <end position="90"/>
    </location>
</feature>
<gene>
    <name evidence="3" type="ORF">D3H55_02935</name>
</gene>
<dbReference type="EMBL" id="QXIR01000002">
    <property type="protein sequence ID" value="RIW38506.1"/>
    <property type="molecule type" value="Genomic_DNA"/>
</dbReference>
<name>A0A3A1R5N1_9BACI</name>
<dbReference type="InterPro" id="IPR000182">
    <property type="entry name" value="GNAT_dom"/>
</dbReference>
<dbReference type="Proteomes" id="UP000265801">
    <property type="component" value="Unassembled WGS sequence"/>
</dbReference>
<reference evidence="3 4" key="1">
    <citation type="submission" date="2018-09" db="EMBL/GenBank/DDBJ databases">
        <title>Bacillus saliacetes sp. nov., isolated from Thai shrimp paste (Ka-pi).</title>
        <authorList>
            <person name="Daroonpunt R."/>
            <person name="Tanasupawat S."/>
            <person name="Yiamsombut S."/>
        </authorList>
    </citation>
    <scope>NUCLEOTIDE SEQUENCE [LARGE SCALE GENOMIC DNA]</scope>
    <source>
        <strain evidence="3 4">SKP7-4</strain>
    </source>
</reference>
<evidence type="ECO:0000259" key="2">
    <source>
        <dbReference type="PROSITE" id="PS51729"/>
    </source>
</evidence>
<comment type="caution">
    <text evidence="3">The sequence shown here is derived from an EMBL/GenBank/DDBJ whole genome shotgun (WGS) entry which is preliminary data.</text>
</comment>
<dbReference type="PANTHER" id="PTHR31435:SF10">
    <property type="entry name" value="BSR4717 PROTEIN"/>
    <property type="match status" value="1"/>
</dbReference>
<accession>A0A3A1R5N1</accession>
<dbReference type="Pfam" id="PF14542">
    <property type="entry name" value="Acetyltransf_CG"/>
    <property type="match status" value="1"/>
</dbReference>